<dbReference type="InterPro" id="IPR050297">
    <property type="entry name" value="LipidA_mod_glycosyltrf_83"/>
</dbReference>
<organism evidence="9 10">
    <name type="scientific">Serpentinicella alkaliphila</name>
    <dbReference type="NCBI Taxonomy" id="1734049"/>
    <lineage>
        <taxon>Bacteria</taxon>
        <taxon>Bacillati</taxon>
        <taxon>Bacillota</taxon>
        <taxon>Clostridia</taxon>
        <taxon>Peptostreptococcales</taxon>
        <taxon>Natronincolaceae</taxon>
        <taxon>Serpentinicella</taxon>
    </lineage>
</organism>
<dbReference type="GO" id="GO:0016763">
    <property type="term" value="F:pentosyltransferase activity"/>
    <property type="evidence" value="ECO:0007669"/>
    <property type="project" value="TreeGrafter"/>
</dbReference>
<feature type="transmembrane region" description="Helical" evidence="8">
    <location>
        <begin position="86"/>
        <end position="108"/>
    </location>
</feature>
<keyword evidence="5 8" id="KW-0812">Transmembrane</keyword>
<evidence type="ECO:0000256" key="6">
    <source>
        <dbReference type="ARBA" id="ARBA00022989"/>
    </source>
</evidence>
<protein>
    <submittedName>
        <fullName evidence="9">Dolichyl-phosphate-mannose-protein mannosyltransferase</fullName>
    </submittedName>
</protein>
<keyword evidence="10" id="KW-1185">Reference proteome</keyword>
<feature type="transmembrane region" description="Helical" evidence="8">
    <location>
        <begin position="390"/>
        <end position="412"/>
    </location>
</feature>
<evidence type="ECO:0000256" key="1">
    <source>
        <dbReference type="ARBA" id="ARBA00004651"/>
    </source>
</evidence>
<evidence type="ECO:0000256" key="5">
    <source>
        <dbReference type="ARBA" id="ARBA00022692"/>
    </source>
</evidence>
<feature type="transmembrane region" description="Helical" evidence="8">
    <location>
        <begin position="140"/>
        <end position="158"/>
    </location>
</feature>
<dbReference type="OrthoDB" id="136232at2"/>
<proteinExistence type="predicted"/>
<feature type="transmembrane region" description="Helical" evidence="8">
    <location>
        <begin position="12"/>
        <end position="30"/>
    </location>
</feature>
<sequence length="439" mass="50988">MQKFIGNTKEVVYLTLTTLIAIFIRLWWIINIPTRQVFDFETYHDIATNIYLGLGHTYLGEPIAFQGMAYPYALGYVFRIVGSNSILIAKLFNLMLSTLTLILFYFILKKLTNNKRTIFIGYTILALLPNYIAYNNVVGTEVFAAFNLALIIFLQLYNFDNKFRYPMLGIAIGVAALTKPIFLAYPVVATTSYWLKHKQFKEPLFKLVILTLVMTITIAPWTYRNYKRFGRFIPVSYNGGYVFFLNNNANNTHGGWMPIPDAAMSVETRERVNEILQYGARSEKLAHELDPLLQSEAIKWIKANPIQYAKLGIIRLHTTFYGGVWDIDAWTMNELRERQPENRLTEYERNMRFFRSVTDSIIHILSTLTFGYIIINIKPIILSFFKRERYINSSVSIPILNMLFFIAVYFVFEGQARYNFPLLFLMVASSVLFIEKLRG</sequence>
<dbReference type="Proteomes" id="UP000295504">
    <property type="component" value="Unassembled WGS sequence"/>
</dbReference>
<comment type="caution">
    <text evidence="9">The sequence shown here is derived from an EMBL/GenBank/DDBJ whole genome shotgun (WGS) entry which is preliminary data.</text>
</comment>
<dbReference type="GO" id="GO:0009103">
    <property type="term" value="P:lipopolysaccharide biosynthetic process"/>
    <property type="evidence" value="ECO:0007669"/>
    <property type="project" value="UniProtKB-ARBA"/>
</dbReference>
<name>A0A4R2TBA7_9FIRM</name>
<evidence type="ECO:0000256" key="7">
    <source>
        <dbReference type="ARBA" id="ARBA00023136"/>
    </source>
</evidence>
<evidence type="ECO:0000256" key="8">
    <source>
        <dbReference type="SAM" id="Phobius"/>
    </source>
</evidence>
<comment type="subcellular location">
    <subcellularLocation>
        <location evidence="1">Cell membrane</location>
        <topology evidence="1">Multi-pass membrane protein</topology>
    </subcellularLocation>
</comment>
<dbReference type="PANTHER" id="PTHR33908">
    <property type="entry name" value="MANNOSYLTRANSFERASE YKCB-RELATED"/>
    <property type="match status" value="1"/>
</dbReference>
<reference evidence="9 10" key="1">
    <citation type="submission" date="2019-03" db="EMBL/GenBank/DDBJ databases">
        <title>Genomic Encyclopedia of Type Strains, Phase IV (KMG-IV): sequencing the most valuable type-strain genomes for metagenomic binning, comparative biology and taxonomic classification.</title>
        <authorList>
            <person name="Goeker M."/>
        </authorList>
    </citation>
    <scope>NUCLEOTIDE SEQUENCE [LARGE SCALE GENOMIC DNA]</scope>
    <source>
        <strain evidence="9 10">DSM 100013</strain>
    </source>
</reference>
<dbReference type="RefSeq" id="WP_132849066.1">
    <property type="nucleotide sequence ID" value="NZ_CP058648.1"/>
</dbReference>
<keyword evidence="7 8" id="KW-0472">Membrane</keyword>
<dbReference type="PANTHER" id="PTHR33908:SF11">
    <property type="entry name" value="MEMBRANE PROTEIN"/>
    <property type="match status" value="1"/>
</dbReference>
<dbReference type="GO" id="GO:0005886">
    <property type="term" value="C:plasma membrane"/>
    <property type="evidence" value="ECO:0007669"/>
    <property type="project" value="UniProtKB-SubCell"/>
</dbReference>
<evidence type="ECO:0000313" key="10">
    <source>
        <dbReference type="Proteomes" id="UP000295504"/>
    </source>
</evidence>
<feature type="transmembrane region" description="Helical" evidence="8">
    <location>
        <begin position="418"/>
        <end position="434"/>
    </location>
</feature>
<evidence type="ECO:0000313" key="9">
    <source>
        <dbReference type="EMBL" id="TCQ00498.1"/>
    </source>
</evidence>
<feature type="transmembrane region" description="Helical" evidence="8">
    <location>
        <begin position="165"/>
        <end position="184"/>
    </location>
</feature>
<gene>
    <name evidence="9" type="ORF">EDD79_103115</name>
</gene>
<dbReference type="AlphaFoldDB" id="A0A4R2TBA7"/>
<accession>A0A4R2TBA7</accession>
<evidence type="ECO:0000256" key="3">
    <source>
        <dbReference type="ARBA" id="ARBA00022676"/>
    </source>
</evidence>
<feature type="transmembrane region" description="Helical" evidence="8">
    <location>
        <begin position="204"/>
        <end position="223"/>
    </location>
</feature>
<evidence type="ECO:0000256" key="2">
    <source>
        <dbReference type="ARBA" id="ARBA00022475"/>
    </source>
</evidence>
<keyword evidence="6 8" id="KW-1133">Transmembrane helix</keyword>
<keyword evidence="2" id="KW-1003">Cell membrane</keyword>
<feature type="transmembrane region" description="Helical" evidence="8">
    <location>
        <begin position="117"/>
        <end position="134"/>
    </location>
</feature>
<keyword evidence="4 9" id="KW-0808">Transferase</keyword>
<dbReference type="EMBL" id="SLYC01000031">
    <property type="protein sequence ID" value="TCQ00498.1"/>
    <property type="molecule type" value="Genomic_DNA"/>
</dbReference>
<keyword evidence="3 9" id="KW-0328">Glycosyltransferase</keyword>
<evidence type="ECO:0000256" key="4">
    <source>
        <dbReference type="ARBA" id="ARBA00022679"/>
    </source>
</evidence>